<dbReference type="AlphaFoldDB" id="A0AAQ3T9U1"/>
<organism evidence="2 3">
    <name type="scientific">Paspalum notatum var. saurae</name>
    <dbReference type="NCBI Taxonomy" id="547442"/>
    <lineage>
        <taxon>Eukaryota</taxon>
        <taxon>Viridiplantae</taxon>
        <taxon>Streptophyta</taxon>
        <taxon>Embryophyta</taxon>
        <taxon>Tracheophyta</taxon>
        <taxon>Spermatophyta</taxon>
        <taxon>Magnoliopsida</taxon>
        <taxon>Liliopsida</taxon>
        <taxon>Poales</taxon>
        <taxon>Poaceae</taxon>
        <taxon>PACMAD clade</taxon>
        <taxon>Panicoideae</taxon>
        <taxon>Andropogonodae</taxon>
        <taxon>Paspaleae</taxon>
        <taxon>Paspalinae</taxon>
        <taxon>Paspalum</taxon>
    </lineage>
</organism>
<accession>A0AAQ3T9U1</accession>
<protein>
    <submittedName>
        <fullName evidence="2">Uncharacterized protein</fullName>
    </submittedName>
</protein>
<keyword evidence="3" id="KW-1185">Reference proteome</keyword>
<feature type="region of interest" description="Disordered" evidence="1">
    <location>
        <begin position="49"/>
        <end position="94"/>
    </location>
</feature>
<name>A0AAQ3T9U1_PASNO</name>
<evidence type="ECO:0000313" key="3">
    <source>
        <dbReference type="Proteomes" id="UP001341281"/>
    </source>
</evidence>
<dbReference type="Proteomes" id="UP001341281">
    <property type="component" value="Chromosome 04"/>
</dbReference>
<gene>
    <name evidence="2" type="ORF">U9M48_017971</name>
</gene>
<evidence type="ECO:0000313" key="2">
    <source>
        <dbReference type="EMBL" id="WVZ69135.1"/>
    </source>
</evidence>
<evidence type="ECO:0000256" key="1">
    <source>
        <dbReference type="SAM" id="MobiDB-lite"/>
    </source>
</evidence>
<dbReference type="EMBL" id="CP144748">
    <property type="protein sequence ID" value="WVZ69135.1"/>
    <property type="molecule type" value="Genomic_DNA"/>
</dbReference>
<proteinExistence type="predicted"/>
<reference evidence="2 3" key="1">
    <citation type="submission" date="2024-02" db="EMBL/GenBank/DDBJ databases">
        <title>High-quality chromosome-scale genome assembly of Pensacola bahiagrass (Paspalum notatum Flugge var. saurae).</title>
        <authorList>
            <person name="Vega J.M."/>
            <person name="Podio M."/>
            <person name="Orjuela J."/>
            <person name="Siena L.A."/>
            <person name="Pessino S.C."/>
            <person name="Combes M.C."/>
            <person name="Mariac C."/>
            <person name="Albertini E."/>
            <person name="Pupilli F."/>
            <person name="Ortiz J.P.A."/>
            <person name="Leblanc O."/>
        </authorList>
    </citation>
    <scope>NUCLEOTIDE SEQUENCE [LARGE SCALE GENOMIC DNA]</scope>
    <source>
        <strain evidence="2">R1</strain>
        <tissue evidence="2">Leaf</tissue>
    </source>
</reference>
<sequence>MVGEDTARFYPSCGAGEGCHHNWFWSDLVAVMQEDKALPLRHGNKWKVQGQGACTRESSKHKETNLDWPDSSSCLDPSETPAKSVPSINKFSYA</sequence>